<evidence type="ECO:0000313" key="1">
    <source>
        <dbReference type="EMBL" id="CAG6649769.1"/>
    </source>
</evidence>
<accession>A0A8D8RJ18</accession>
<reference evidence="1" key="1">
    <citation type="submission" date="2021-05" db="EMBL/GenBank/DDBJ databases">
        <authorList>
            <person name="Alioto T."/>
            <person name="Alioto T."/>
            <person name="Gomez Garrido J."/>
        </authorList>
    </citation>
    <scope>NUCLEOTIDE SEQUENCE</scope>
</reference>
<name>A0A8D8RJ18_9HEMI</name>
<protein>
    <submittedName>
        <fullName evidence="1">Uncharacterized protein</fullName>
    </submittedName>
</protein>
<dbReference type="EMBL" id="HBUF01159756">
    <property type="protein sequence ID" value="CAG6649769.1"/>
    <property type="molecule type" value="Transcribed_RNA"/>
</dbReference>
<proteinExistence type="predicted"/>
<organism evidence="1">
    <name type="scientific">Cacopsylla melanoneura</name>
    <dbReference type="NCBI Taxonomy" id="428564"/>
    <lineage>
        <taxon>Eukaryota</taxon>
        <taxon>Metazoa</taxon>
        <taxon>Ecdysozoa</taxon>
        <taxon>Arthropoda</taxon>
        <taxon>Hexapoda</taxon>
        <taxon>Insecta</taxon>
        <taxon>Pterygota</taxon>
        <taxon>Neoptera</taxon>
        <taxon>Paraneoptera</taxon>
        <taxon>Hemiptera</taxon>
        <taxon>Sternorrhyncha</taxon>
        <taxon>Psylloidea</taxon>
        <taxon>Psyllidae</taxon>
        <taxon>Psyllinae</taxon>
        <taxon>Cacopsylla</taxon>
    </lineage>
</organism>
<dbReference type="AlphaFoldDB" id="A0A8D8RJ18"/>
<sequence>MIRMFSFLSKSITVTCAYYRSTSMTECSVLRRGISDLAVGGSNPIHVAQIIICREYDRFLSSLYHVTYEFEGVFENSVRPHFPIRNAVKIRGQPSASFCVQSSVI</sequence>